<accession>A0ABN9WB71</accession>
<keyword evidence="3" id="KW-1185">Reference proteome</keyword>
<dbReference type="EMBL" id="CAUYUJ010018427">
    <property type="protein sequence ID" value="CAK0883531.1"/>
    <property type="molecule type" value="Genomic_DNA"/>
</dbReference>
<comment type="caution">
    <text evidence="2">The sequence shown here is derived from an EMBL/GenBank/DDBJ whole genome shotgun (WGS) entry which is preliminary data.</text>
</comment>
<evidence type="ECO:0008006" key="4">
    <source>
        <dbReference type="Google" id="ProtNLM"/>
    </source>
</evidence>
<name>A0ABN9WB71_9DINO</name>
<organism evidence="2 3">
    <name type="scientific">Prorocentrum cordatum</name>
    <dbReference type="NCBI Taxonomy" id="2364126"/>
    <lineage>
        <taxon>Eukaryota</taxon>
        <taxon>Sar</taxon>
        <taxon>Alveolata</taxon>
        <taxon>Dinophyceae</taxon>
        <taxon>Prorocentrales</taxon>
        <taxon>Prorocentraceae</taxon>
        <taxon>Prorocentrum</taxon>
    </lineage>
</organism>
<protein>
    <recommendedName>
        <fullName evidence="4">C3H1-type domain-containing protein</fullName>
    </recommendedName>
</protein>
<gene>
    <name evidence="2" type="ORF">PCOR1329_LOCUS65725</name>
</gene>
<evidence type="ECO:0000313" key="2">
    <source>
        <dbReference type="EMBL" id="CAK0883531.1"/>
    </source>
</evidence>
<sequence length="193" mass="21039">MSAPPVADPSTPAKQERGLELLPLRVSSPTMALSEYSPSTSTAASTRGTASPTQSQEPIKIQPAAELTSGYGFAPDREPDDGSPARLNLASKLAAPQIILQLASAIEEPELGSKDMPTIGSLGHRTRNCKPCAFLHTKGCENGIDCPFCHLCTPGEKKRRLKEKKEFRMHATQYLALQEQINQEYHMYIPPPR</sequence>
<evidence type="ECO:0000256" key="1">
    <source>
        <dbReference type="SAM" id="MobiDB-lite"/>
    </source>
</evidence>
<reference evidence="2" key="1">
    <citation type="submission" date="2023-10" db="EMBL/GenBank/DDBJ databases">
        <authorList>
            <person name="Chen Y."/>
            <person name="Shah S."/>
            <person name="Dougan E. K."/>
            <person name="Thang M."/>
            <person name="Chan C."/>
        </authorList>
    </citation>
    <scope>NUCLEOTIDE SEQUENCE [LARGE SCALE GENOMIC DNA]</scope>
</reference>
<dbReference type="Proteomes" id="UP001189429">
    <property type="component" value="Unassembled WGS sequence"/>
</dbReference>
<feature type="compositionally biased region" description="Low complexity" evidence="1">
    <location>
        <begin position="37"/>
        <end position="53"/>
    </location>
</feature>
<proteinExistence type="predicted"/>
<feature type="region of interest" description="Disordered" evidence="1">
    <location>
        <begin position="1"/>
        <end position="64"/>
    </location>
</feature>
<evidence type="ECO:0000313" key="3">
    <source>
        <dbReference type="Proteomes" id="UP001189429"/>
    </source>
</evidence>